<dbReference type="CDD" id="cd02440">
    <property type="entry name" value="AdoMet_MTases"/>
    <property type="match status" value="1"/>
</dbReference>
<evidence type="ECO:0008006" key="3">
    <source>
        <dbReference type="Google" id="ProtNLM"/>
    </source>
</evidence>
<organism evidence="1 2">
    <name type="scientific">Methanosarcina mazei WWM610</name>
    <dbReference type="NCBI Taxonomy" id="1434117"/>
    <lineage>
        <taxon>Archaea</taxon>
        <taxon>Methanobacteriati</taxon>
        <taxon>Methanobacteriota</taxon>
        <taxon>Stenosarchaea group</taxon>
        <taxon>Methanomicrobia</taxon>
        <taxon>Methanosarcinales</taxon>
        <taxon>Methanosarcinaceae</taxon>
        <taxon>Methanosarcina</taxon>
    </lineage>
</organism>
<dbReference type="SUPFAM" id="SSF53335">
    <property type="entry name" value="S-adenosyl-L-methionine-dependent methyltransferases"/>
    <property type="match status" value="1"/>
</dbReference>
<dbReference type="Gene3D" id="3.40.50.150">
    <property type="entry name" value="Vaccinia Virus protein VP39"/>
    <property type="match status" value="1"/>
</dbReference>
<dbReference type="RefSeq" id="WP_011033763.1">
    <property type="nucleotide sequence ID" value="NZ_CP009509.1"/>
</dbReference>
<dbReference type="SMR" id="A0A0E3LG24"/>
<dbReference type="GeneID" id="24852567"/>
<dbReference type="Proteomes" id="UP000033058">
    <property type="component" value="Chromosome"/>
</dbReference>
<name>A0A0E3LG24_METMZ</name>
<accession>A0A0E3LG24</accession>
<dbReference type="InterPro" id="IPR029063">
    <property type="entry name" value="SAM-dependent_MTases_sf"/>
</dbReference>
<dbReference type="HOGENOM" id="CLU_938795_0_0_2"/>
<gene>
    <name evidence="1" type="ORF">MSMAW_2785</name>
</gene>
<dbReference type="PATRIC" id="fig|1434117.4.peg.3541"/>
<sequence length="321" mass="36189">MLLQELLGIDEDIYLIEESYTSQRNPELTLQYLNRFLNFPDIENIRIIRVRQAGHTTGLLFFNPADEDVPVDFWSVFTGAFAQPALKEKFETLADSLLNLTSPEKDIELLHETWFNAVNEYYSLMLVNRNLCTSCSVKPESYGNVFSENRIKRVAEILELLRKKGYYPEGRLLEVCCGNGMSTLALYRSGLDPLAIEINKCTICQGLEQGVLNPQRVMVMDAAAVSRYFEPGSFDAVMGFMLGLVYEFNKGLWVRIVREAVSVAADGAVLLFTVSSKPEIEILADALFRAGVDGEIVDNTDSEGAYDQWLFVGRRQKNTST</sequence>
<reference evidence="1 2" key="1">
    <citation type="submission" date="2014-07" db="EMBL/GenBank/DDBJ databases">
        <title>Methanogenic archaea and the global carbon cycle.</title>
        <authorList>
            <person name="Henriksen J.R."/>
            <person name="Luke J."/>
            <person name="Reinhart S."/>
            <person name="Benedict M.N."/>
            <person name="Youngblut N.D."/>
            <person name="Metcalf M.E."/>
            <person name="Whitaker R.J."/>
            <person name="Metcalf W.W."/>
        </authorList>
    </citation>
    <scope>NUCLEOTIDE SEQUENCE [LARGE SCALE GENOMIC DNA]</scope>
    <source>
        <strain evidence="1 2">WWM610</strain>
    </source>
</reference>
<dbReference type="EMBL" id="CP009509">
    <property type="protein sequence ID" value="AKB41776.1"/>
    <property type="molecule type" value="Genomic_DNA"/>
</dbReference>
<evidence type="ECO:0000313" key="1">
    <source>
        <dbReference type="EMBL" id="AKB41776.1"/>
    </source>
</evidence>
<dbReference type="AlphaFoldDB" id="A0A0E3LG24"/>
<evidence type="ECO:0000313" key="2">
    <source>
        <dbReference type="Proteomes" id="UP000033058"/>
    </source>
</evidence>
<protein>
    <recommendedName>
        <fullName evidence="3">Methyltransferase domain-containing protein</fullName>
    </recommendedName>
</protein>
<proteinExistence type="predicted"/>